<dbReference type="RefSeq" id="WP_117365779.1">
    <property type="nucleotide sequence ID" value="NZ_CP024047.1"/>
</dbReference>
<accession>A0A346PC53</accession>
<feature type="region of interest" description="Disordered" evidence="1">
    <location>
        <begin position="302"/>
        <end position="335"/>
    </location>
</feature>
<evidence type="ECO:0000313" key="6">
    <source>
        <dbReference type="Proteomes" id="UP000258707"/>
    </source>
</evidence>
<accession>A0A346PTU1</accession>
<reference evidence="6" key="1">
    <citation type="submission" date="2017-10" db="EMBL/GenBank/DDBJ databases">
        <title>Phenotypic and genomic properties of facultatively anaerobic sulfur-reducing natronoarchaea from hypersaline soda lakes.</title>
        <authorList>
            <person name="Sorokin D.Y."/>
            <person name="Kublanov I.V."/>
            <person name="Roman P."/>
            <person name="Sinninghe Damste J.S."/>
            <person name="Golyshin P.N."/>
            <person name="Rojo D."/>
            <person name="Ciordia S."/>
            <person name="Mena Md.C."/>
            <person name="Ferrer M."/>
            <person name="Messina E."/>
            <person name="Smedile F."/>
            <person name="La Spada G."/>
            <person name="La Cono V."/>
            <person name="Yakimov M.M."/>
        </authorList>
    </citation>
    <scope>NUCLEOTIDE SEQUENCE [LARGE SCALE GENOMIC DNA]</scope>
    <source>
        <strain evidence="6">AArc1</strain>
    </source>
</reference>
<feature type="domain" description="DUF7490" evidence="2">
    <location>
        <begin position="46"/>
        <end position="148"/>
    </location>
</feature>
<dbReference type="EMBL" id="CP024047">
    <property type="protein sequence ID" value="AXR77098.1"/>
    <property type="molecule type" value="Genomic_DNA"/>
</dbReference>
<feature type="region of interest" description="Disordered" evidence="1">
    <location>
        <begin position="278"/>
        <end position="297"/>
    </location>
</feature>
<evidence type="ECO:0000313" key="5">
    <source>
        <dbReference type="Proteomes" id="UP000258613"/>
    </source>
</evidence>
<dbReference type="InterPro" id="IPR055913">
    <property type="entry name" value="DUF7490"/>
</dbReference>
<reference evidence="4" key="3">
    <citation type="journal article" date="2019" name="Int. J. Syst. Evol. Microbiol.">
        <title>Natronolimnobius sulfurireducens sp. nov. and Halalkaliarchaeum desulfuricum gen. nov., sp. nov., the first sulfur-respiring alkaliphilic haloarchaea from hypersaline alkaline lakes.</title>
        <authorList>
            <person name="Sorokin D.Y."/>
            <person name="Yakimov M."/>
            <person name="Messina E."/>
            <person name="Merkel A.Y."/>
            <person name="Bale N.J."/>
            <person name="Sinninghe Damste J.S."/>
        </authorList>
    </citation>
    <scope>NUCLEOTIDE SEQUENCE</scope>
    <source>
        <strain evidence="4">AArc-Mg</strain>
        <strain evidence="3">AArc1</strain>
    </source>
</reference>
<evidence type="ECO:0000256" key="1">
    <source>
        <dbReference type="SAM" id="MobiDB-lite"/>
    </source>
</evidence>
<evidence type="ECO:0000313" key="3">
    <source>
        <dbReference type="EMBL" id="AXR77098.1"/>
    </source>
</evidence>
<dbReference type="Pfam" id="PF24318">
    <property type="entry name" value="DUF7490"/>
    <property type="match status" value="2"/>
</dbReference>
<protein>
    <recommendedName>
        <fullName evidence="2">DUF7490 domain-containing protein</fullName>
    </recommendedName>
</protein>
<dbReference type="OrthoDB" id="50312at2157"/>
<dbReference type="AlphaFoldDB" id="A0A346PTU1"/>
<gene>
    <name evidence="3" type="ORF">AArc1_0755</name>
    <name evidence="4" type="ORF">AArcMg_2948</name>
</gene>
<evidence type="ECO:0000259" key="2">
    <source>
        <dbReference type="Pfam" id="PF24318"/>
    </source>
</evidence>
<dbReference type="EMBL" id="CP027033">
    <property type="protein sequence ID" value="AXR82936.1"/>
    <property type="molecule type" value="Genomic_DNA"/>
</dbReference>
<organism evidence="4 5">
    <name type="scientific">Natrarchaeobaculum sulfurireducens</name>
    <dbReference type="NCBI Taxonomy" id="2044521"/>
    <lineage>
        <taxon>Archaea</taxon>
        <taxon>Methanobacteriati</taxon>
        <taxon>Methanobacteriota</taxon>
        <taxon>Stenosarchaea group</taxon>
        <taxon>Halobacteria</taxon>
        <taxon>Halobacteriales</taxon>
        <taxon>Natrialbaceae</taxon>
        <taxon>Natrarchaeobaculum</taxon>
    </lineage>
</organism>
<proteinExistence type="predicted"/>
<feature type="domain" description="DUF7490" evidence="2">
    <location>
        <begin position="173"/>
        <end position="271"/>
    </location>
</feature>
<sequence>MNRESLLAIVALVVVVAALSTLGLSGAIAAPEESETDAALDAPPALLEVTIAADDVASETATLEVDTYLEDRGVAAENVTIVHRTTNTDTSLIEDTTALEVGIVEPDTEDVVTGTIDVPREGSHEIETFVYVDGMRVESTTHRISGLDSLTPAYAETGLDFHRFGEDGASPLADVPAIEYSIESADGETATLDVSSYLTNGGDETADELEVELKARQADSNIVADRKTVDVGAVDSGNTATPSATLEVPDEYRYQLDAILWLDGTIVATDRAGADLRPESVVENASDADERGLDAGDFEEDDEALEAVEEDAADDSARDVPDEEAEDAGDATPGFGPIVVAAALLGVLALTRRKNQ</sequence>
<dbReference type="Proteomes" id="UP000258707">
    <property type="component" value="Chromosome"/>
</dbReference>
<dbReference type="KEGG" id="nan:AArc1_0755"/>
<evidence type="ECO:0000313" key="4">
    <source>
        <dbReference type="EMBL" id="AXR82936.1"/>
    </source>
</evidence>
<dbReference type="Proteomes" id="UP000258613">
    <property type="component" value="Chromosome"/>
</dbReference>
<feature type="compositionally biased region" description="Acidic residues" evidence="1">
    <location>
        <begin position="302"/>
        <end position="314"/>
    </location>
</feature>
<reference evidence="5" key="2">
    <citation type="submission" date="2018-02" db="EMBL/GenBank/DDBJ databases">
        <title>Phenotypic and genomic properties of facultatively anaerobic sulfur-reducing natronoarchaea from hypersaline soda lakes.</title>
        <authorList>
            <person name="Sorokin D.Y."/>
            <person name="Kublanov I.V."/>
            <person name="Roman P."/>
            <person name="Sinninghe Damste J.S."/>
            <person name="Golyshin P.N."/>
            <person name="Rojo D."/>
            <person name="Ciordia S."/>
            <person name="Mena M.D.C."/>
            <person name="Ferrer M."/>
            <person name="Messina E."/>
            <person name="Smedile F."/>
            <person name="La Spada G."/>
            <person name="La Cono V."/>
            <person name="Yakimov M.M."/>
        </authorList>
    </citation>
    <scope>NUCLEOTIDE SEQUENCE [LARGE SCALE GENOMIC DNA]</scope>
    <source>
        <strain evidence="5">AArc-Mg</strain>
    </source>
</reference>
<dbReference type="KEGG" id="nag:AArcMg_2948"/>
<name>A0A346PTU1_9EURY</name>
<dbReference type="GeneID" id="37643443"/>
<keyword evidence="5" id="KW-1185">Reference proteome</keyword>